<reference evidence="1 2" key="1">
    <citation type="submission" date="2018-12" db="EMBL/GenBank/DDBJ databases">
        <authorList>
            <consortium name="Pathogen Informatics"/>
        </authorList>
    </citation>
    <scope>NUCLEOTIDE SEQUENCE [LARGE SCALE GENOMIC DNA]</scope>
    <source>
        <strain evidence="1 2">NCTC6754</strain>
    </source>
</reference>
<evidence type="ECO:0000313" key="2">
    <source>
        <dbReference type="Proteomes" id="UP000269208"/>
    </source>
</evidence>
<organism evidence="1 2">
    <name type="scientific">Salmonella enterica I</name>
    <dbReference type="NCBI Taxonomy" id="59201"/>
    <lineage>
        <taxon>Bacteria</taxon>
        <taxon>Pseudomonadati</taxon>
        <taxon>Pseudomonadota</taxon>
        <taxon>Gammaproteobacteria</taxon>
        <taxon>Enterobacterales</taxon>
        <taxon>Enterobacteriaceae</taxon>
        <taxon>Salmonella</taxon>
    </lineage>
</organism>
<protein>
    <submittedName>
        <fullName evidence="1">Uncharacterized protein</fullName>
    </submittedName>
</protein>
<evidence type="ECO:0000313" key="1">
    <source>
        <dbReference type="EMBL" id="VEB51174.1"/>
    </source>
</evidence>
<name>A0A3S4IDM5_SALET</name>
<proteinExistence type="predicted"/>
<sequence length="114" mass="13208">MAYARDGSREGRGKWSTNVPLPELIRHQVVTRQQRFKAVIMAFGLQNFIFFDTTPNWLITPSAGITRMFRIGIERTHVITQRTNKEIIERTIAGGIGFLRLGHIDFVILLRRDR</sequence>
<accession>A0A3S4IDM5</accession>
<dbReference type="Proteomes" id="UP000269208">
    <property type="component" value="Chromosome"/>
</dbReference>
<dbReference type="EMBL" id="LR134190">
    <property type="protein sequence ID" value="VEB51174.1"/>
    <property type="molecule type" value="Genomic_DNA"/>
</dbReference>
<gene>
    <name evidence="1" type="ORF">NCTC6754_00872</name>
</gene>
<dbReference type="AlphaFoldDB" id="A0A3S4IDM5"/>